<dbReference type="eggNOG" id="KOG2076">
    <property type="taxonomic scope" value="Eukaryota"/>
</dbReference>
<dbReference type="Gramene" id="ERM99764">
    <property type="protein sequence ID" value="ERM99764"/>
    <property type="gene ID" value="AMTR_s00099p00131860"/>
</dbReference>
<organism evidence="3 4">
    <name type="scientific">Amborella trichopoda</name>
    <dbReference type="NCBI Taxonomy" id="13333"/>
    <lineage>
        <taxon>Eukaryota</taxon>
        <taxon>Viridiplantae</taxon>
        <taxon>Streptophyta</taxon>
        <taxon>Embryophyta</taxon>
        <taxon>Tracheophyta</taxon>
        <taxon>Spermatophyta</taxon>
        <taxon>Magnoliopsida</taxon>
        <taxon>Amborellales</taxon>
        <taxon>Amborellaceae</taxon>
        <taxon>Amborella</taxon>
    </lineage>
</organism>
<dbReference type="STRING" id="13333.W1NYK5"/>
<sequence>MEEAEAPRSLSEDMEASVVEEEINEGINDESANEESINEDEVNDEDVEEEEDECFALFEGDMDPLGFADANESVIETFEKFERLEYEALAERKRKGITDSSGESSKRPRQENLFGANIEEIEEVMRYGSGRKSSEPKKRGRKKGSKKKLSPEVTRKIMDANIHYTFGRYDEAVSLLTEIVRLAPSVADSYITLGIIYNDRGDKKRAKNFYSLAAYLTPKNPKLWECLITLSKELGDMVQVNYCFSRAIKANPEDLSLAFLLASHYSELGDYPKAAESYDRILKLCPGNVEACKLAAEMYHSCGQVERAISILENFIKEHPEDADLTVVRSVAALNMENKDYLKALKHIEAAKVVYCSGKVLPCDLIVKAGICEAYLGHMEKAEEHFGILQKERVKDLSELTLEVAESLANIGHHDIALNYFMMLEGTAGCGNESFFLKVAQSYSALKDTENAIQFFYKAINASNNNIDARLTLTSLLLEKNKEDEALKLLSPPEIMDSNNTHDSVKSEPWWLSGKIKKQLAYMYHRKGMLVEFLNTIFPLIEETLSIEVNKIKKVRPRRKLTQKDLLKRIEVLKDCDGDNLIRGARLPIPQKEVIKANRAKKLLPKRAMEEEEAKAAALAAGMMWKSDDSDIEPLETTKEPPLPGLLKDEEHYQLLLNVCKALSSLQRDWDAFTTISSTLNLVDSTFPNEKKEELQSLRAKVAYNTSDPNYGCICAKEIVRRRPHSIAAWNWFYKVLSRFMEHRKEILLLHAQKVQSPFVNSDSIKRHSEIDIATSCTSSISTVSMLGMELWSHMLFLNVSMLTEQRLLQESNYNIGRAFQHVGLVTLAVSYYEKVLEVYEKDYPSPKHPDGNFNRSENPKEGYSNLHKEAAHNLHLIYKRSGALDLARQVEQLDAFQQDLASAIRESAMPRDP</sequence>
<dbReference type="InterPro" id="IPR019734">
    <property type="entry name" value="TPR_rpt"/>
</dbReference>
<dbReference type="PANTHER" id="PTHR23082:SF0">
    <property type="entry name" value="GENERAL TRANSCRIPTION FACTOR 3C POLYPEPTIDE 3"/>
    <property type="match status" value="1"/>
</dbReference>
<dbReference type="PANTHER" id="PTHR23082">
    <property type="entry name" value="TRANSCRIPTION INITIATION FACTOR IIIC TFIIIC , POLYPEPTIDE 3-RELATED"/>
    <property type="match status" value="1"/>
</dbReference>
<dbReference type="HOGENOM" id="CLU_002391_1_0_1"/>
<dbReference type="Pfam" id="PF13181">
    <property type="entry name" value="TPR_8"/>
    <property type="match status" value="1"/>
</dbReference>
<protein>
    <submittedName>
        <fullName evidence="3">Uncharacterized protein</fullName>
    </submittedName>
</protein>
<keyword evidence="4" id="KW-1185">Reference proteome</keyword>
<dbReference type="Pfam" id="PF13432">
    <property type="entry name" value="TPR_16"/>
    <property type="match status" value="1"/>
</dbReference>
<proteinExistence type="predicted"/>
<feature type="repeat" description="TPR" evidence="1">
    <location>
        <begin position="433"/>
        <end position="466"/>
    </location>
</feature>
<dbReference type="AlphaFoldDB" id="W1NYK5"/>
<dbReference type="GO" id="GO:0006383">
    <property type="term" value="P:transcription by RNA polymerase III"/>
    <property type="evidence" value="ECO:0000318"/>
    <property type="project" value="GO_Central"/>
</dbReference>
<dbReference type="GO" id="GO:0000127">
    <property type="term" value="C:transcription factor TFIIIC complex"/>
    <property type="evidence" value="ECO:0000318"/>
    <property type="project" value="GO_Central"/>
</dbReference>
<dbReference type="InterPro" id="IPR011990">
    <property type="entry name" value="TPR-like_helical_dom_sf"/>
</dbReference>
<evidence type="ECO:0000313" key="4">
    <source>
        <dbReference type="Proteomes" id="UP000017836"/>
    </source>
</evidence>
<evidence type="ECO:0000313" key="3">
    <source>
        <dbReference type="EMBL" id="ERM99764.1"/>
    </source>
</evidence>
<dbReference type="Proteomes" id="UP000017836">
    <property type="component" value="Unassembled WGS sequence"/>
</dbReference>
<feature type="region of interest" description="Disordered" evidence="2">
    <location>
        <begin position="1"/>
        <end position="49"/>
    </location>
</feature>
<dbReference type="SMART" id="SM00028">
    <property type="entry name" value="TPR"/>
    <property type="match status" value="7"/>
</dbReference>
<dbReference type="Pfam" id="PF14559">
    <property type="entry name" value="TPR_19"/>
    <property type="match status" value="2"/>
</dbReference>
<reference evidence="4" key="1">
    <citation type="journal article" date="2013" name="Science">
        <title>The Amborella genome and the evolution of flowering plants.</title>
        <authorList>
            <consortium name="Amborella Genome Project"/>
        </authorList>
    </citation>
    <scope>NUCLEOTIDE SEQUENCE [LARGE SCALE GENOMIC DNA]</scope>
</reference>
<gene>
    <name evidence="3" type="ORF">AMTR_s00099p00131860</name>
</gene>
<feature type="repeat" description="TPR" evidence="1">
    <location>
        <begin position="255"/>
        <end position="288"/>
    </location>
</feature>
<feature type="repeat" description="TPR" evidence="1">
    <location>
        <begin position="187"/>
        <end position="220"/>
    </location>
</feature>
<dbReference type="SUPFAM" id="SSF48452">
    <property type="entry name" value="TPR-like"/>
    <property type="match status" value="2"/>
</dbReference>
<evidence type="ECO:0000256" key="2">
    <source>
        <dbReference type="SAM" id="MobiDB-lite"/>
    </source>
</evidence>
<dbReference type="PROSITE" id="PS50005">
    <property type="entry name" value="TPR"/>
    <property type="match status" value="3"/>
</dbReference>
<dbReference type="InterPro" id="IPR039340">
    <property type="entry name" value="Tfc4/TFIIIC-102/Sfc4"/>
</dbReference>
<keyword evidence="1" id="KW-0802">TPR repeat</keyword>
<feature type="region of interest" description="Disordered" evidence="2">
    <location>
        <begin position="93"/>
        <end position="151"/>
    </location>
</feature>
<dbReference type="Gene3D" id="1.25.40.10">
    <property type="entry name" value="Tetratricopeptide repeat domain"/>
    <property type="match status" value="1"/>
</dbReference>
<dbReference type="OMA" id="SSPNMKF"/>
<accession>W1NYK5</accession>
<dbReference type="EMBL" id="KI394994">
    <property type="protein sequence ID" value="ERM99764.1"/>
    <property type="molecule type" value="Genomic_DNA"/>
</dbReference>
<feature type="compositionally biased region" description="Basic residues" evidence="2">
    <location>
        <begin position="138"/>
        <end position="148"/>
    </location>
</feature>
<feature type="compositionally biased region" description="Acidic residues" evidence="2">
    <location>
        <begin position="12"/>
        <end position="49"/>
    </location>
</feature>
<name>W1NYK5_AMBTC</name>
<evidence type="ECO:0000256" key="1">
    <source>
        <dbReference type="PROSITE-ProRule" id="PRU00339"/>
    </source>
</evidence>